<dbReference type="EMBL" id="LWMT01000235">
    <property type="protein sequence ID" value="KZX12095.1"/>
    <property type="molecule type" value="Genomic_DNA"/>
</dbReference>
<dbReference type="Proteomes" id="UP000077066">
    <property type="component" value="Unassembled WGS sequence"/>
</dbReference>
<reference evidence="1 2" key="1">
    <citation type="submission" date="2016-04" db="EMBL/GenBank/DDBJ databases">
        <title>Genome sequence of Methanobrevibacter filiformis DSM 11501.</title>
        <authorList>
            <person name="Poehlein A."/>
            <person name="Seedorf H."/>
            <person name="Daniel R."/>
        </authorList>
    </citation>
    <scope>NUCLEOTIDE SEQUENCE [LARGE SCALE GENOMIC DNA]</scope>
    <source>
        <strain evidence="1 2">DSM 11501</strain>
    </source>
</reference>
<protein>
    <submittedName>
        <fullName evidence="1">Uncharacterized protein</fullName>
    </submittedName>
</protein>
<sequence>MDSINEFIEKQGPIDIRELAIEFANSLNNLEIEKK</sequence>
<accession>A0A162FEZ3</accession>
<dbReference type="AlphaFoldDB" id="A0A162FEZ3"/>
<comment type="caution">
    <text evidence="1">The sequence shown here is derived from an EMBL/GenBank/DDBJ whole genome shotgun (WGS) entry which is preliminary data.</text>
</comment>
<dbReference type="PATRIC" id="fig|55758.3.peg.1403"/>
<proteinExistence type="predicted"/>
<gene>
    <name evidence="1" type="ORF">MBFIL_12250</name>
</gene>
<evidence type="ECO:0000313" key="2">
    <source>
        <dbReference type="Proteomes" id="UP000077066"/>
    </source>
</evidence>
<evidence type="ECO:0000313" key="1">
    <source>
        <dbReference type="EMBL" id="KZX12095.1"/>
    </source>
</evidence>
<name>A0A162FEZ3_9EURY</name>
<keyword evidence="2" id="KW-1185">Reference proteome</keyword>
<organism evidence="1 2">
    <name type="scientific">Methanobrevibacter filiformis</name>
    <dbReference type="NCBI Taxonomy" id="55758"/>
    <lineage>
        <taxon>Archaea</taxon>
        <taxon>Methanobacteriati</taxon>
        <taxon>Methanobacteriota</taxon>
        <taxon>Methanomada group</taxon>
        <taxon>Methanobacteria</taxon>
        <taxon>Methanobacteriales</taxon>
        <taxon>Methanobacteriaceae</taxon>
        <taxon>Methanobrevibacter</taxon>
    </lineage>
</organism>